<dbReference type="GO" id="GO:0003824">
    <property type="term" value="F:catalytic activity"/>
    <property type="evidence" value="ECO:0007669"/>
    <property type="project" value="UniProtKB-ARBA"/>
</dbReference>
<comment type="caution">
    <text evidence="3">The sequence shown here is derived from an EMBL/GenBank/DDBJ whole genome shotgun (WGS) entry which is preliminary data.</text>
</comment>
<dbReference type="SUPFAM" id="SSF53474">
    <property type="entry name" value="alpha/beta-Hydrolases"/>
    <property type="match status" value="1"/>
</dbReference>
<dbReference type="Gene3D" id="3.40.50.1820">
    <property type="entry name" value="alpha/beta hydrolase"/>
    <property type="match status" value="1"/>
</dbReference>
<feature type="region of interest" description="Disordered" evidence="1">
    <location>
        <begin position="253"/>
        <end position="280"/>
    </location>
</feature>
<dbReference type="InterPro" id="IPR029058">
    <property type="entry name" value="AB_hydrolase_fold"/>
</dbReference>
<dbReference type="EMBL" id="JAVDXW010000001">
    <property type="protein sequence ID" value="MDR7302324.1"/>
    <property type="molecule type" value="Genomic_DNA"/>
</dbReference>
<dbReference type="InterPro" id="IPR000073">
    <property type="entry name" value="AB_hydrolase_1"/>
</dbReference>
<dbReference type="RefSeq" id="WP_310273765.1">
    <property type="nucleotide sequence ID" value="NZ_JAVDXW010000001.1"/>
</dbReference>
<evidence type="ECO:0000256" key="1">
    <source>
        <dbReference type="SAM" id="MobiDB-lite"/>
    </source>
</evidence>
<accession>A0AAE3ZG02</accession>
<name>A0AAE3ZG02_9ACTN</name>
<evidence type="ECO:0000313" key="3">
    <source>
        <dbReference type="EMBL" id="MDR7302324.1"/>
    </source>
</evidence>
<dbReference type="Pfam" id="PF12697">
    <property type="entry name" value="Abhydrolase_6"/>
    <property type="match status" value="1"/>
</dbReference>
<dbReference type="AlphaFoldDB" id="A0AAE3ZG02"/>
<evidence type="ECO:0000259" key="2">
    <source>
        <dbReference type="Pfam" id="PF12697"/>
    </source>
</evidence>
<sequence length="280" mass="28799">MTALDSGAVWKVHGSGSPVTLVVHGLGATEGEARIPASGVRGTRVVVTLPGHGDAAAAPTGYWDYGRVAEDVLAIADEVAATRAVGVSLGAGALIRIAAEEPDRFERLALLLPASLDRPRDEAATAPFMRLADAVDAAASDGGASLRALVTRSLPAGMEVGDHAEQRAAALRRLGSALRALPGKCPVDDAAPLAAVTSDVLVVGATDDELHSPEVAKEVARAFPDARLELLPSAAPMVTHRHELRSLLTGLLNSDVRRNPTEDQVPSGDQAPSGDQGQHG</sequence>
<reference evidence="3" key="1">
    <citation type="submission" date="2023-07" db="EMBL/GenBank/DDBJ databases">
        <title>Sequencing the genomes of 1000 actinobacteria strains.</title>
        <authorList>
            <person name="Klenk H.-P."/>
        </authorList>
    </citation>
    <scope>NUCLEOTIDE SEQUENCE</scope>
    <source>
        <strain evidence="3">DSM 45977</strain>
    </source>
</reference>
<evidence type="ECO:0000313" key="4">
    <source>
        <dbReference type="Proteomes" id="UP001180845"/>
    </source>
</evidence>
<keyword evidence="4" id="KW-1185">Reference proteome</keyword>
<organism evidence="3 4">
    <name type="scientific">Haloactinomyces albus</name>
    <dbReference type="NCBI Taxonomy" id="1352928"/>
    <lineage>
        <taxon>Bacteria</taxon>
        <taxon>Bacillati</taxon>
        <taxon>Actinomycetota</taxon>
        <taxon>Actinomycetes</taxon>
        <taxon>Actinopolysporales</taxon>
        <taxon>Actinopolysporaceae</taxon>
        <taxon>Haloactinomyces</taxon>
    </lineage>
</organism>
<proteinExistence type="predicted"/>
<protein>
    <submittedName>
        <fullName evidence="3">Pimeloyl-ACP methyl ester carboxylesterase</fullName>
    </submittedName>
</protein>
<feature type="domain" description="AB hydrolase-1" evidence="2">
    <location>
        <begin position="21"/>
        <end position="235"/>
    </location>
</feature>
<dbReference type="Proteomes" id="UP001180845">
    <property type="component" value="Unassembled WGS sequence"/>
</dbReference>
<gene>
    <name evidence="3" type="ORF">JOF55_002505</name>
</gene>